<evidence type="ECO:0000313" key="3">
    <source>
        <dbReference type="Proteomes" id="UP000255365"/>
    </source>
</evidence>
<gene>
    <name evidence="2" type="ORF">DEU51_12453</name>
</gene>
<dbReference type="RefSeq" id="WP_181818550.1">
    <property type="nucleotide sequence ID" value="NZ_QRAV01000024.1"/>
</dbReference>
<comment type="caution">
    <text evidence="2">The sequence shown here is derived from an EMBL/GenBank/DDBJ whole genome shotgun (WGS) entry which is preliminary data.</text>
</comment>
<dbReference type="EMBL" id="QRAV01000024">
    <property type="protein sequence ID" value="RDL13576.1"/>
    <property type="molecule type" value="Genomic_DNA"/>
</dbReference>
<name>A0A370S1H0_PSEJE</name>
<feature type="domain" description="HNH nuclease" evidence="1">
    <location>
        <begin position="53"/>
        <end position="97"/>
    </location>
</feature>
<keyword evidence="2" id="KW-0540">Nuclease</keyword>
<proteinExistence type="predicted"/>
<accession>A0A370S1H0</accession>
<evidence type="ECO:0000313" key="2">
    <source>
        <dbReference type="EMBL" id="RDL13576.1"/>
    </source>
</evidence>
<evidence type="ECO:0000259" key="1">
    <source>
        <dbReference type="Pfam" id="PF13392"/>
    </source>
</evidence>
<dbReference type="InterPro" id="IPR044925">
    <property type="entry name" value="His-Me_finger_sf"/>
</dbReference>
<dbReference type="InterPro" id="IPR003615">
    <property type="entry name" value="HNH_nuc"/>
</dbReference>
<keyword evidence="2" id="KW-0255">Endonuclease</keyword>
<dbReference type="AlphaFoldDB" id="A0A370S1H0"/>
<dbReference type="Pfam" id="PF13392">
    <property type="entry name" value="HNH_3"/>
    <property type="match status" value="1"/>
</dbReference>
<dbReference type="GO" id="GO:0004519">
    <property type="term" value="F:endonuclease activity"/>
    <property type="evidence" value="ECO:0007669"/>
    <property type="project" value="UniProtKB-KW"/>
</dbReference>
<sequence length="163" mass="18516">MLTQDRLKELFSYDPLTGVFVNLQSSGKRKAGNIAGSKHNAGYVKIFADGASYLAHRLAHLYMTGELPTEHMDHINHIRSDNRWENLRMVGQLENNRNKRAYRNSLSGLPGVAWKSRDGCWHARAYDRNKQIHLGCFGDFFSAACSKKSAELRYGYHENNGKA</sequence>
<organism evidence="2 3">
    <name type="scientific">Pseudomonas jessenii</name>
    <dbReference type="NCBI Taxonomy" id="77298"/>
    <lineage>
        <taxon>Bacteria</taxon>
        <taxon>Pseudomonadati</taxon>
        <taxon>Pseudomonadota</taxon>
        <taxon>Gammaproteobacteria</taxon>
        <taxon>Pseudomonadales</taxon>
        <taxon>Pseudomonadaceae</taxon>
        <taxon>Pseudomonas</taxon>
    </lineage>
</organism>
<protein>
    <submittedName>
        <fullName evidence="2">HNH endonuclease</fullName>
    </submittedName>
</protein>
<dbReference type="Gene3D" id="3.90.75.20">
    <property type="match status" value="1"/>
</dbReference>
<dbReference type="Proteomes" id="UP000255365">
    <property type="component" value="Unassembled WGS sequence"/>
</dbReference>
<keyword evidence="2" id="KW-0378">Hydrolase</keyword>
<reference evidence="2 3" key="1">
    <citation type="submission" date="2018-07" db="EMBL/GenBank/DDBJ databases">
        <title>Genome sequencing of rice bacterial endophytes.</title>
        <authorList>
            <person name="Venturi V."/>
        </authorList>
    </citation>
    <scope>NUCLEOTIDE SEQUENCE [LARGE SCALE GENOMIC DNA]</scope>
    <source>
        <strain evidence="2 3">E2333</strain>
    </source>
</reference>
<dbReference type="SUPFAM" id="SSF54060">
    <property type="entry name" value="His-Me finger endonucleases"/>
    <property type="match status" value="1"/>
</dbReference>